<dbReference type="EMBL" id="LAZR01007722">
    <property type="protein sequence ID" value="KKM83379.1"/>
    <property type="molecule type" value="Genomic_DNA"/>
</dbReference>
<dbReference type="Pfam" id="PF04015">
    <property type="entry name" value="DUF362"/>
    <property type="match status" value="1"/>
</dbReference>
<organism evidence="2">
    <name type="scientific">marine sediment metagenome</name>
    <dbReference type="NCBI Taxonomy" id="412755"/>
    <lineage>
        <taxon>unclassified sequences</taxon>
        <taxon>metagenomes</taxon>
        <taxon>ecological metagenomes</taxon>
    </lineage>
</organism>
<protein>
    <recommendedName>
        <fullName evidence="1">DUF362 domain-containing protein</fullName>
    </recommendedName>
</protein>
<accession>A0A0F9KMR7</accession>
<name>A0A0F9KMR7_9ZZZZ</name>
<evidence type="ECO:0000259" key="1">
    <source>
        <dbReference type="Pfam" id="PF04015"/>
    </source>
</evidence>
<dbReference type="InterPro" id="IPR007160">
    <property type="entry name" value="DUF362"/>
</dbReference>
<dbReference type="AlphaFoldDB" id="A0A0F9KMR7"/>
<gene>
    <name evidence="2" type="ORF">LCGC14_1310070</name>
</gene>
<evidence type="ECO:0000313" key="2">
    <source>
        <dbReference type="EMBL" id="KKM83379.1"/>
    </source>
</evidence>
<proteinExistence type="predicted"/>
<reference evidence="2" key="1">
    <citation type="journal article" date="2015" name="Nature">
        <title>Complex archaea that bridge the gap between prokaryotes and eukaryotes.</title>
        <authorList>
            <person name="Spang A."/>
            <person name="Saw J.H."/>
            <person name="Jorgensen S.L."/>
            <person name="Zaremba-Niedzwiedzka K."/>
            <person name="Martijn J."/>
            <person name="Lind A.E."/>
            <person name="van Eijk R."/>
            <person name="Schleper C."/>
            <person name="Guy L."/>
            <person name="Ettema T.J."/>
        </authorList>
    </citation>
    <scope>NUCLEOTIDE SEQUENCE</scope>
</reference>
<comment type="caution">
    <text evidence="2">The sequence shown here is derived from an EMBL/GenBank/DDBJ whole genome shotgun (WGS) entry which is preliminary data.</text>
</comment>
<feature type="domain" description="DUF362" evidence="1">
    <location>
        <begin position="37"/>
        <end position="250"/>
    </location>
</feature>
<sequence>MTKVFISDTKKGVDEAVEEMFTNLEKDGLILTSSKDVYIKVNGINIYPYVHTTPEVLEAVIKYLKNKGGKIHVMENASQCAITRVVFAATGYKEICDKLGAKIIYLDEEDTKTFEFKGKSSVKDDPKGYNLKTFRLPETIVKIIENRDKYTYINLPILKTHCMTRVTLGIKNQWGYPQHEDRGKDHNFNLHSKLVDVFEYIRPDITIIDGITGTIHGHYPPIAFKDKQILKFDILIGGRDTLSVDVVGARIFGMTLDEVPHLKIAQERGLGEGILSKINVIGKNLDEYKEKYEWDLIQQFPEDVKIVKGKDLVCIEGCQNNTLNCLQLCAYDAPDKFKGGWFIIMGKGHDKNLVEQLKEEGYTKGLVVGFCAVGEVGEKLRKEFGKGNVYFSGDCNNLVETLGAELALSGVNGFDLMPNFPPDQFMKLVAEARKHGSTALF</sequence>